<evidence type="ECO:0000313" key="2">
    <source>
        <dbReference type="EMBL" id="EYU13846.1"/>
    </source>
</evidence>
<dbReference type="Proteomes" id="UP000023464">
    <property type="component" value="Unassembled WGS sequence"/>
</dbReference>
<name>A0A022PDR0_9GAMM</name>
<gene>
    <name evidence="2" type="ORF">BA1DRAFT_03645</name>
</gene>
<organism evidence="2 3">
    <name type="scientific">Photorhabdus aegyptia</name>
    <dbReference type="NCBI Taxonomy" id="2805098"/>
    <lineage>
        <taxon>Bacteria</taxon>
        <taxon>Pseudomonadati</taxon>
        <taxon>Pseudomonadota</taxon>
        <taxon>Gammaproteobacteria</taxon>
        <taxon>Enterobacterales</taxon>
        <taxon>Morganellaceae</taxon>
        <taxon>Photorhabdus</taxon>
    </lineage>
</organism>
<accession>A0A022PDR0</accession>
<dbReference type="EMBL" id="JFGV01000067">
    <property type="protein sequence ID" value="EYU13846.1"/>
    <property type="molecule type" value="Genomic_DNA"/>
</dbReference>
<proteinExistence type="predicted"/>
<feature type="region of interest" description="Disordered" evidence="1">
    <location>
        <begin position="20"/>
        <end position="68"/>
    </location>
</feature>
<keyword evidence="3" id="KW-1185">Reference proteome</keyword>
<dbReference type="PATRIC" id="fig|1393736.3.peg.3717"/>
<feature type="compositionally biased region" description="Polar residues" evidence="1">
    <location>
        <begin position="47"/>
        <end position="60"/>
    </location>
</feature>
<evidence type="ECO:0000256" key="1">
    <source>
        <dbReference type="SAM" id="MobiDB-lite"/>
    </source>
</evidence>
<feature type="compositionally biased region" description="Polar residues" evidence="1">
    <location>
        <begin position="20"/>
        <end position="37"/>
    </location>
</feature>
<reference evidence="2 3" key="1">
    <citation type="submission" date="2014-03" db="EMBL/GenBank/DDBJ databases">
        <title>Draft Genome of Photorhabdus luminescens BA1, an Egyptian Isolate.</title>
        <authorList>
            <person name="Ghazal S."/>
            <person name="Hurst S.G.IV."/>
            <person name="Morris K."/>
            <person name="Thomas K."/>
            <person name="Tisa L.S."/>
        </authorList>
    </citation>
    <scope>NUCLEOTIDE SEQUENCE [LARGE SCALE GENOMIC DNA]</scope>
    <source>
        <strain evidence="2 3">BA1</strain>
    </source>
</reference>
<protein>
    <submittedName>
        <fullName evidence="2">Uncharacterized protein</fullName>
    </submittedName>
</protein>
<dbReference type="AlphaFoldDB" id="A0A022PDR0"/>
<comment type="caution">
    <text evidence="2">The sequence shown here is derived from an EMBL/GenBank/DDBJ whole genome shotgun (WGS) entry which is preliminary data.</text>
</comment>
<evidence type="ECO:0000313" key="3">
    <source>
        <dbReference type="Proteomes" id="UP000023464"/>
    </source>
</evidence>
<sequence length="68" mass="7757">MTSLRWHYPDQVLRVHLSSIKSAPSQNKNTLSDNQQGDIGMSLLPVKNQSDNKFTSSIQNDRQKEVML</sequence>